<dbReference type="PANTHER" id="PTHR30193">
    <property type="entry name" value="ABC TRANSPORTER PERMEASE PROTEIN"/>
    <property type="match status" value="1"/>
</dbReference>
<dbReference type="OrthoDB" id="9786413at2"/>
<name>A0A4S4C408_9BACL</name>
<gene>
    <name evidence="9" type="ORF">E6C55_06965</name>
</gene>
<evidence type="ECO:0000313" key="9">
    <source>
        <dbReference type="EMBL" id="THF82263.1"/>
    </source>
</evidence>
<dbReference type="CDD" id="cd06261">
    <property type="entry name" value="TM_PBP2"/>
    <property type="match status" value="1"/>
</dbReference>
<feature type="transmembrane region" description="Helical" evidence="7">
    <location>
        <begin position="192"/>
        <end position="211"/>
    </location>
</feature>
<organism evidence="9 10">
    <name type="scientific">Cohnella fermenti</name>
    <dbReference type="NCBI Taxonomy" id="2565925"/>
    <lineage>
        <taxon>Bacteria</taxon>
        <taxon>Bacillati</taxon>
        <taxon>Bacillota</taxon>
        <taxon>Bacilli</taxon>
        <taxon>Bacillales</taxon>
        <taxon>Paenibacillaceae</taxon>
        <taxon>Cohnella</taxon>
    </lineage>
</organism>
<keyword evidence="6 7" id="KW-0472">Membrane</keyword>
<dbReference type="InterPro" id="IPR000515">
    <property type="entry name" value="MetI-like"/>
</dbReference>
<evidence type="ECO:0000256" key="2">
    <source>
        <dbReference type="ARBA" id="ARBA00022448"/>
    </source>
</evidence>
<keyword evidence="10" id="KW-1185">Reference proteome</keyword>
<proteinExistence type="inferred from homology"/>
<evidence type="ECO:0000256" key="6">
    <source>
        <dbReference type="ARBA" id="ARBA00023136"/>
    </source>
</evidence>
<comment type="caution">
    <text evidence="9">The sequence shown here is derived from an EMBL/GenBank/DDBJ whole genome shotgun (WGS) entry which is preliminary data.</text>
</comment>
<reference evidence="9 10" key="1">
    <citation type="submission" date="2019-04" db="EMBL/GenBank/DDBJ databases">
        <title>Cohnella sp. nov. isolated from preserved vegetables.</title>
        <authorList>
            <person name="Lin S.-Y."/>
            <person name="Hung M.-H."/>
            <person name="Young C.-C."/>
        </authorList>
    </citation>
    <scope>NUCLEOTIDE SEQUENCE [LARGE SCALE GENOMIC DNA]</scope>
    <source>
        <strain evidence="9 10">CC-MHH1044</strain>
    </source>
</reference>
<feature type="transmembrane region" description="Helical" evidence="7">
    <location>
        <begin position="56"/>
        <end position="81"/>
    </location>
</feature>
<sequence length="278" mass="31241">MGPALVMYVIIVVMPFALSLYYSMTDWNGIASHVGWVGLTNYKTILTGDPEFAKAFWFSTQITIVITVLTNVFGFALAYLLTKQLRFRNWWRTIYFMPNVLGGLLLGFIWQFIFTKGFASFGQLTGLSFFELPWLGSEATAFWALVIVSVWQGVGYVMVIYIAGMTAISKEMEEAADIDGAGELTKLLRIKLPMLMSSITVCLFLTISWTYKMYDLNLSLTKGGPFKSSESVAFNIFVEAFSNNNYSLGTAKAVLFFLAVVLITCIQVYITKKREVEL</sequence>
<feature type="domain" description="ABC transmembrane type-1" evidence="8">
    <location>
        <begin position="56"/>
        <end position="267"/>
    </location>
</feature>
<dbReference type="RefSeq" id="WP_136369201.1">
    <property type="nucleotide sequence ID" value="NZ_SSOB01000007.1"/>
</dbReference>
<dbReference type="PANTHER" id="PTHR30193:SF41">
    <property type="entry name" value="DIACETYLCHITOBIOSE UPTAKE SYSTEM PERMEASE PROTEIN NGCF"/>
    <property type="match status" value="1"/>
</dbReference>
<protein>
    <submittedName>
        <fullName evidence="9">Sugar ABC transporter permease</fullName>
    </submittedName>
</protein>
<feature type="transmembrane region" description="Helical" evidence="7">
    <location>
        <begin position="253"/>
        <end position="270"/>
    </location>
</feature>
<dbReference type="Gene3D" id="1.10.3720.10">
    <property type="entry name" value="MetI-like"/>
    <property type="match status" value="1"/>
</dbReference>
<feature type="transmembrane region" description="Helical" evidence="7">
    <location>
        <begin position="5"/>
        <end position="24"/>
    </location>
</feature>
<evidence type="ECO:0000256" key="4">
    <source>
        <dbReference type="ARBA" id="ARBA00022692"/>
    </source>
</evidence>
<dbReference type="InterPro" id="IPR051393">
    <property type="entry name" value="ABC_transporter_permease"/>
</dbReference>
<keyword evidence="2 7" id="KW-0813">Transport</keyword>
<keyword evidence="3" id="KW-1003">Cell membrane</keyword>
<dbReference type="PROSITE" id="PS50928">
    <property type="entry name" value="ABC_TM1"/>
    <property type="match status" value="1"/>
</dbReference>
<dbReference type="InterPro" id="IPR035906">
    <property type="entry name" value="MetI-like_sf"/>
</dbReference>
<dbReference type="GO" id="GO:0055085">
    <property type="term" value="P:transmembrane transport"/>
    <property type="evidence" value="ECO:0007669"/>
    <property type="project" value="InterPro"/>
</dbReference>
<evidence type="ECO:0000256" key="7">
    <source>
        <dbReference type="RuleBase" id="RU363032"/>
    </source>
</evidence>
<evidence type="ECO:0000256" key="1">
    <source>
        <dbReference type="ARBA" id="ARBA00004651"/>
    </source>
</evidence>
<feature type="transmembrane region" description="Helical" evidence="7">
    <location>
        <begin position="93"/>
        <end position="113"/>
    </location>
</feature>
<feature type="transmembrane region" description="Helical" evidence="7">
    <location>
        <begin position="141"/>
        <end position="163"/>
    </location>
</feature>
<evidence type="ECO:0000256" key="3">
    <source>
        <dbReference type="ARBA" id="ARBA00022475"/>
    </source>
</evidence>
<evidence type="ECO:0000256" key="5">
    <source>
        <dbReference type="ARBA" id="ARBA00022989"/>
    </source>
</evidence>
<dbReference type="EMBL" id="SSOB01000007">
    <property type="protein sequence ID" value="THF82263.1"/>
    <property type="molecule type" value="Genomic_DNA"/>
</dbReference>
<accession>A0A4S4C408</accession>
<keyword evidence="5 7" id="KW-1133">Transmembrane helix</keyword>
<comment type="subcellular location">
    <subcellularLocation>
        <location evidence="1 7">Cell membrane</location>
        <topology evidence="1 7">Multi-pass membrane protein</topology>
    </subcellularLocation>
</comment>
<evidence type="ECO:0000259" key="8">
    <source>
        <dbReference type="PROSITE" id="PS50928"/>
    </source>
</evidence>
<comment type="similarity">
    <text evidence="7">Belongs to the binding-protein-dependent transport system permease family.</text>
</comment>
<dbReference type="GO" id="GO:0005886">
    <property type="term" value="C:plasma membrane"/>
    <property type="evidence" value="ECO:0007669"/>
    <property type="project" value="UniProtKB-SubCell"/>
</dbReference>
<dbReference type="Proteomes" id="UP000310636">
    <property type="component" value="Unassembled WGS sequence"/>
</dbReference>
<keyword evidence="4 7" id="KW-0812">Transmembrane</keyword>
<dbReference type="AlphaFoldDB" id="A0A4S4C408"/>
<dbReference type="SUPFAM" id="SSF161098">
    <property type="entry name" value="MetI-like"/>
    <property type="match status" value="1"/>
</dbReference>
<dbReference type="Pfam" id="PF00528">
    <property type="entry name" value="BPD_transp_1"/>
    <property type="match status" value="1"/>
</dbReference>
<evidence type="ECO:0000313" key="10">
    <source>
        <dbReference type="Proteomes" id="UP000310636"/>
    </source>
</evidence>